<comment type="caution">
    <text evidence="2">The sequence shown here is derived from an EMBL/GenBank/DDBJ whole genome shotgun (WGS) entry which is preliminary data.</text>
</comment>
<evidence type="ECO:0000256" key="1">
    <source>
        <dbReference type="SAM" id="MobiDB-lite"/>
    </source>
</evidence>
<feature type="region of interest" description="Disordered" evidence="1">
    <location>
        <begin position="1"/>
        <end position="47"/>
    </location>
</feature>
<dbReference type="EMBL" id="BSXW01012518">
    <property type="protein sequence ID" value="GMF65949.1"/>
    <property type="molecule type" value="Genomic_DNA"/>
</dbReference>
<protein>
    <submittedName>
        <fullName evidence="2">Unnamed protein product</fullName>
    </submittedName>
</protein>
<reference evidence="2" key="1">
    <citation type="submission" date="2023-04" db="EMBL/GenBank/DDBJ databases">
        <title>Phytophthora lilii NBRC 32176.</title>
        <authorList>
            <person name="Ichikawa N."/>
            <person name="Sato H."/>
            <person name="Tonouchi N."/>
        </authorList>
    </citation>
    <scope>NUCLEOTIDE SEQUENCE</scope>
    <source>
        <strain evidence="2">NBRC 32176</strain>
    </source>
</reference>
<name>A0A9W6YFA7_9STRA</name>
<keyword evidence="3" id="KW-1185">Reference proteome</keyword>
<sequence length="88" mass="9839">MRHLRSASAAAPNRAEQNSKYGTFKHSSSKQSSAEQSRTASTVEQRASRAVQKCLATMARIFIPTWNKTVYVFPNLEQMKSAVLFGFL</sequence>
<evidence type="ECO:0000313" key="3">
    <source>
        <dbReference type="Proteomes" id="UP001165083"/>
    </source>
</evidence>
<dbReference type="AlphaFoldDB" id="A0A9W6YFA7"/>
<evidence type="ECO:0000313" key="2">
    <source>
        <dbReference type="EMBL" id="GMF65949.1"/>
    </source>
</evidence>
<organism evidence="2 3">
    <name type="scientific">Phytophthora lilii</name>
    <dbReference type="NCBI Taxonomy" id="2077276"/>
    <lineage>
        <taxon>Eukaryota</taxon>
        <taxon>Sar</taxon>
        <taxon>Stramenopiles</taxon>
        <taxon>Oomycota</taxon>
        <taxon>Peronosporomycetes</taxon>
        <taxon>Peronosporales</taxon>
        <taxon>Peronosporaceae</taxon>
        <taxon>Phytophthora</taxon>
    </lineage>
</organism>
<proteinExistence type="predicted"/>
<gene>
    <name evidence="2" type="ORF">Plil01_001852700</name>
</gene>
<accession>A0A9W6YFA7</accession>
<dbReference type="Proteomes" id="UP001165083">
    <property type="component" value="Unassembled WGS sequence"/>
</dbReference>